<accession>A0A0E9SUL7</accession>
<protein>
    <submittedName>
        <fullName evidence="1">Uncharacterized protein</fullName>
    </submittedName>
</protein>
<dbReference type="AlphaFoldDB" id="A0A0E9SUL7"/>
<evidence type="ECO:0000313" key="1">
    <source>
        <dbReference type="EMBL" id="JAH45069.1"/>
    </source>
</evidence>
<reference evidence="1" key="2">
    <citation type="journal article" date="2015" name="Fish Shellfish Immunol.">
        <title>Early steps in the European eel (Anguilla anguilla)-Vibrio vulnificus interaction in the gills: Role of the RtxA13 toxin.</title>
        <authorList>
            <person name="Callol A."/>
            <person name="Pajuelo D."/>
            <person name="Ebbesson L."/>
            <person name="Teles M."/>
            <person name="MacKenzie S."/>
            <person name="Amaro C."/>
        </authorList>
    </citation>
    <scope>NUCLEOTIDE SEQUENCE</scope>
</reference>
<sequence length="19" mass="2213">MIFENVAPTIYNQTPYPTI</sequence>
<reference evidence="1" key="1">
    <citation type="submission" date="2014-11" db="EMBL/GenBank/DDBJ databases">
        <authorList>
            <person name="Amaro Gonzalez C."/>
        </authorList>
    </citation>
    <scope>NUCLEOTIDE SEQUENCE</scope>
</reference>
<name>A0A0E9SUL7_ANGAN</name>
<dbReference type="EMBL" id="GBXM01063508">
    <property type="protein sequence ID" value="JAH45069.1"/>
    <property type="molecule type" value="Transcribed_RNA"/>
</dbReference>
<proteinExistence type="predicted"/>
<organism evidence="1">
    <name type="scientific">Anguilla anguilla</name>
    <name type="common">European freshwater eel</name>
    <name type="synonym">Muraena anguilla</name>
    <dbReference type="NCBI Taxonomy" id="7936"/>
    <lineage>
        <taxon>Eukaryota</taxon>
        <taxon>Metazoa</taxon>
        <taxon>Chordata</taxon>
        <taxon>Craniata</taxon>
        <taxon>Vertebrata</taxon>
        <taxon>Euteleostomi</taxon>
        <taxon>Actinopterygii</taxon>
        <taxon>Neopterygii</taxon>
        <taxon>Teleostei</taxon>
        <taxon>Anguilliformes</taxon>
        <taxon>Anguillidae</taxon>
        <taxon>Anguilla</taxon>
    </lineage>
</organism>